<gene>
    <name evidence="8" type="ORF">PHYPA_025382</name>
</gene>
<dbReference type="SUPFAM" id="SSF56112">
    <property type="entry name" value="Protein kinase-like (PK-like)"/>
    <property type="match status" value="1"/>
</dbReference>
<dbReference type="InterPro" id="IPR027417">
    <property type="entry name" value="P-loop_NTPase"/>
</dbReference>
<dbReference type="EnsemblPlants" id="Pp3c20_20770V3.1">
    <property type="protein sequence ID" value="Pp3c20_20770V3.1"/>
    <property type="gene ID" value="Pp3c20_20770"/>
</dbReference>
<evidence type="ECO:0000313" key="8">
    <source>
        <dbReference type="EMBL" id="PNR33438.1"/>
    </source>
</evidence>
<dbReference type="Proteomes" id="UP000006727">
    <property type="component" value="Chromosome 20"/>
</dbReference>
<organism evidence="8">
    <name type="scientific">Physcomitrium patens</name>
    <name type="common">Spreading-leaved earth moss</name>
    <name type="synonym">Physcomitrella patens</name>
    <dbReference type="NCBI Taxonomy" id="3218"/>
    <lineage>
        <taxon>Eukaryota</taxon>
        <taxon>Viridiplantae</taxon>
        <taxon>Streptophyta</taxon>
        <taxon>Embryophyta</taxon>
        <taxon>Bryophyta</taxon>
        <taxon>Bryophytina</taxon>
        <taxon>Bryopsida</taxon>
        <taxon>Funariidae</taxon>
        <taxon>Funariales</taxon>
        <taxon>Funariaceae</taxon>
        <taxon>Physcomitrium</taxon>
    </lineage>
</organism>
<dbReference type="InterPro" id="IPR008271">
    <property type="entry name" value="Ser/Thr_kinase_AS"/>
</dbReference>
<dbReference type="PRINTS" id="PR00364">
    <property type="entry name" value="DISEASERSIST"/>
</dbReference>
<dbReference type="GO" id="GO:0043531">
    <property type="term" value="F:ADP binding"/>
    <property type="evidence" value="ECO:0007669"/>
    <property type="project" value="InterPro"/>
</dbReference>
<keyword evidence="6" id="KW-0472">Membrane</keyword>
<feature type="domain" description="Protein kinase" evidence="7">
    <location>
        <begin position="73"/>
        <end position="330"/>
    </location>
</feature>
<dbReference type="InterPro" id="IPR000719">
    <property type="entry name" value="Prot_kinase_dom"/>
</dbReference>
<dbReference type="EMBL" id="ABEU02000020">
    <property type="protein sequence ID" value="PNR33438.1"/>
    <property type="molecule type" value="Genomic_DNA"/>
</dbReference>
<dbReference type="InParanoid" id="A0A2K1IVZ9"/>
<dbReference type="PROSITE" id="PS50011">
    <property type="entry name" value="PROTEIN_KINASE_DOM"/>
    <property type="match status" value="1"/>
</dbReference>
<dbReference type="Pfam" id="PF23282">
    <property type="entry name" value="WHD_ROQ1"/>
    <property type="match status" value="1"/>
</dbReference>
<evidence type="ECO:0000256" key="4">
    <source>
        <dbReference type="ARBA" id="ARBA00022737"/>
    </source>
</evidence>
<dbReference type="Pfam" id="PF00069">
    <property type="entry name" value="Pkinase"/>
    <property type="match status" value="1"/>
</dbReference>
<dbReference type="SUPFAM" id="SSF52058">
    <property type="entry name" value="L domain-like"/>
    <property type="match status" value="2"/>
</dbReference>
<dbReference type="PANTHER" id="PTHR36766">
    <property type="entry name" value="PLANT BROAD-SPECTRUM MILDEW RESISTANCE PROTEIN RPW8"/>
    <property type="match status" value="1"/>
</dbReference>
<dbReference type="GO" id="GO:0005524">
    <property type="term" value="F:ATP binding"/>
    <property type="evidence" value="ECO:0007669"/>
    <property type="project" value="InterPro"/>
</dbReference>
<name>A0A2K1IVZ9_PHYPA</name>
<dbReference type="Gene3D" id="3.30.200.20">
    <property type="entry name" value="Phosphorylase Kinase, domain 1"/>
    <property type="match status" value="1"/>
</dbReference>
<dbReference type="InterPro" id="IPR055414">
    <property type="entry name" value="LRR_R13L4/SHOC2-like"/>
</dbReference>
<evidence type="ECO:0000256" key="5">
    <source>
        <dbReference type="ARBA" id="ARBA00022989"/>
    </source>
</evidence>
<dbReference type="InterPro" id="IPR032675">
    <property type="entry name" value="LRR_dom_sf"/>
</dbReference>
<dbReference type="Pfam" id="PF00560">
    <property type="entry name" value="LRR_1"/>
    <property type="match status" value="1"/>
</dbReference>
<dbReference type="PROSITE" id="PS00108">
    <property type="entry name" value="PROTEIN_KINASE_ST"/>
    <property type="match status" value="1"/>
</dbReference>
<dbReference type="InterPro" id="IPR011009">
    <property type="entry name" value="Kinase-like_dom_sf"/>
</dbReference>
<keyword evidence="4" id="KW-0677">Repeat</keyword>
<dbReference type="GO" id="GO:0006952">
    <property type="term" value="P:defense response"/>
    <property type="evidence" value="ECO:0007669"/>
    <property type="project" value="UniProtKB-KW"/>
</dbReference>
<dbReference type="Pfam" id="PF23598">
    <property type="entry name" value="LRR_14"/>
    <property type="match status" value="1"/>
</dbReference>
<sequence length="1276" mass="142920">MEDIPLVLFDVSTREEVKQDSIELFKRLDHKSKDVQFKDCELANYLSTRLRNLWRADGGEMDFLEVSSDIKSLELGRIINEGSYGEVYESKWFRLASATKIMDASLNDIFMKEVDILAISSHPNLIKYYYATKSNASENGESSMMNNSREKVYLVMELMQTKMCYLHDMQIAHQDLKPDNILLNFIDDGKFGNGFHYVVVKLIDFGCSKINVGRNPKVKENTHLYGTLRYIAPEILKSTMESTKICAFEVNVYSFAMTCYKILSGEDPFDGINTKKELLIKIEKGERPQLPSNYDGLNKLIEECWTLNPSRRPSFGDICKRLTTLKKKYLVGINIAKIPHFGAFKKDLERSKSKDVHVDDTLHLSNIKQLCKNEINTFCFIGMGGIEKTTLAKITFDTMQHIYNVSCFVEGIQKKDSGLSIICKSQTNDIVSMDVLCSNKGSILIVTSRNWEVVKSYPTKIHKFDIGELDKDASLKLFTAYSYRDGDELPKELIGIGKEIVTTCNSLPLSLKVLGSFLGGQKRLRCWERALQKLRRRSLDGDEIDSEYKLWTILKIIFDVMKVEEKNIFLDICCFFCNNVKWGGTMKETIIQIWTNKKSGVEEQDVSNVLDMLVHQSMIKVEKNGVIKVHDQLQDMGQKIVEEEKEYKDTRIWNANMWEGIILDNNMKDILRRFIMKGLHFFSLRILICNIDEQQSKDVFEILMLLLSFVICNKEFWKVFEELTILSLIGFTFGESLPITLFTTSTLISLDLDGSIEVNIVQKGFKNLKNLTNISLLDKKTLNIMSKEWTTVISLKTLDIIGCPSLTSLPNELTNLSSFIRLDLNSCSSLTSLPNELANLSSLRRLDLSGYSSLTNVPNQLTNLSSLTRLDLSSCSSLTSLSNELINLYSLIRLNLSGCSSLTSVPNELTNLSSLEEFDLSSCSSLTSLPNELTNLSSLKRLDLNGCSSLTSLPKKLTNLSSLIRLDLSGCSSLISLPKEFTNLSSLTRLDLSGCSSLKSLPNELINLSSLTRLDLSGCSSLRSVPNKLINLSSLTSFNLSNFSSLTILPNELTNLSSLTRLNLSSCSSLTSLPNELRNLSSMIRLDLNSFPSLTSLPNELENVSSLTKLNLSGCSSLTSLPKELTNLSSLTRLDLNSCSSLTRLPKEFTNLFSLISLDLSGCSSLTSLPNDLTDLSSFEEIIISDCSSLTSLPNELTNLSSLTRLDLSSCSSLTSLPNELTNFSSLTRLDLSDCSSLRSVPNELTNLSSLTSFNLSIFSSLTSLHLVVFGCLSNP</sequence>
<comment type="subcellular location">
    <subcellularLocation>
        <location evidence="1">Membrane</location>
    </subcellularLocation>
</comment>
<keyword evidence="5" id="KW-1133">Transmembrane helix</keyword>
<reference evidence="9" key="3">
    <citation type="submission" date="2020-12" db="UniProtKB">
        <authorList>
            <consortium name="EnsemblPlants"/>
        </authorList>
    </citation>
    <scope>IDENTIFICATION</scope>
</reference>
<dbReference type="PANTHER" id="PTHR36766:SF30">
    <property type="entry name" value="TIR-NBS TYPE DISEASE RESISTANCE PROTEIN-RELATED"/>
    <property type="match status" value="1"/>
</dbReference>
<keyword evidence="2" id="KW-0433">Leucine-rich repeat</keyword>
<evidence type="ECO:0000256" key="1">
    <source>
        <dbReference type="ARBA" id="ARBA00004370"/>
    </source>
</evidence>
<evidence type="ECO:0000256" key="6">
    <source>
        <dbReference type="ARBA" id="ARBA00023136"/>
    </source>
</evidence>
<dbReference type="GO" id="GO:0004672">
    <property type="term" value="F:protein kinase activity"/>
    <property type="evidence" value="ECO:0007669"/>
    <property type="project" value="InterPro"/>
</dbReference>
<reference evidence="8 10" key="1">
    <citation type="journal article" date="2008" name="Science">
        <title>The Physcomitrella genome reveals evolutionary insights into the conquest of land by plants.</title>
        <authorList>
            <person name="Rensing S."/>
            <person name="Lang D."/>
            <person name="Zimmer A."/>
            <person name="Terry A."/>
            <person name="Salamov A."/>
            <person name="Shapiro H."/>
            <person name="Nishiyama T."/>
            <person name="Perroud P.-F."/>
            <person name="Lindquist E."/>
            <person name="Kamisugi Y."/>
            <person name="Tanahashi T."/>
            <person name="Sakakibara K."/>
            <person name="Fujita T."/>
            <person name="Oishi K."/>
            <person name="Shin-I T."/>
            <person name="Kuroki Y."/>
            <person name="Toyoda A."/>
            <person name="Suzuki Y."/>
            <person name="Hashimoto A."/>
            <person name="Yamaguchi K."/>
            <person name="Sugano A."/>
            <person name="Kohara Y."/>
            <person name="Fujiyama A."/>
            <person name="Anterola A."/>
            <person name="Aoki S."/>
            <person name="Ashton N."/>
            <person name="Barbazuk W.B."/>
            <person name="Barker E."/>
            <person name="Bennetzen J."/>
            <person name="Bezanilla M."/>
            <person name="Blankenship R."/>
            <person name="Cho S.H."/>
            <person name="Dutcher S."/>
            <person name="Estelle M."/>
            <person name="Fawcett J.A."/>
            <person name="Gundlach H."/>
            <person name="Hanada K."/>
            <person name="Heyl A."/>
            <person name="Hicks K.A."/>
            <person name="Hugh J."/>
            <person name="Lohr M."/>
            <person name="Mayer K."/>
            <person name="Melkozernov A."/>
            <person name="Murata T."/>
            <person name="Nelson D."/>
            <person name="Pils B."/>
            <person name="Prigge M."/>
            <person name="Reiss B."/>
            <person name="Renner T."/>
            <person name="Rombauts S."/>
            <person name="Rushton P."/>
            <person name="Sanderfoot A."/>
            <person name="Schween G."/>
            <person name="Shiu S.-H."/>
            <person name="Stueber K."/>
            <person name="Theodoulou F.L."/>
            <person name="Tu H."/>
            <person name="Van de Peer Y."/>
            <person name="Verrier P.J."/>
            <person name="Waters E."/>
            <person name="Wood A."/>
            <person name="Yang L."/>
            <person name="Cove D."/>
            <person name="Cuming A."/>
            <person name="Hasebe M."/>
            <person name="Lucas S."/>
            <person name="Mishler D.B."/>
            <person name="Reski R."/>
            <person name="Grigoriev I."/>
            <person name="Quatrano R.S."/>
            <person name="Boore J.L."/>
        </authorList>
    </citation>
    <scope>NUCLEOTIDE SEQUENCE [LARGE SCALE GENOMIC DNA]</scope>
    <source>
        <strain evidence="9 10">cv. Gransden 2004</strain>
    </source>
</reference>
<dbReference type="Gene3D" id="1.10.510.10">
    <property type="entry name" value="Transferase(Phosphotransferase) domain 1"/>
    <property type="match status" value="1"/>
</dbReference>
<evidence type="ECO:0000259" key="7">
    <source>
        <dbReference type="PROSITE" id="PS50011"/>
    </source>
</evidence>
<dbReference type="GO" id="GO:0016020">
    <property type="term" value="C:membrane"/>
    <property type="evidence" value="ECO:0007669"/>
    <property type="project" value="UniProtKB-SubCell"/>
</dbReference>
<dbReference type="InterPro" id="IPR001611">
    <property type="entry name" value="Leu-rich_rpt"/>
</dbReference>
<reference evidence="8 10" key="2">
    <citation type="journal article" date="2018" name="Plant J.">
        <title>The Physcomitrella patens chromosome-scale assembly reveals moss genome structure and evolution.</title>
        <authorList>
            <person name="Lang D."/>
            <person name="Ullrich K.K."/>
            <person name="Murat F."/>
            <person name="Fuchs J."/>
            <person name="Jenkins J."/>
            <person name="Haas F.B."/>
            <person name="Piednoel M."/>
            <person name="Gundlach H."/>
            <person name="Van Bel M."/>
            <person name="Meyberg R."/>
            <person name="Vives C."/>
            <person name="Morata J."/>
            <person name="Symeonidi A."/>
            <person name="Hiss M."/>
            <person name="Muchero W."/>
            <person name="Kamisugi Y."/>
            <person name="Saleh O."/>
            <person name="Blanc G."/>
            <person name="Decker E.L."/>
            <person name="van Gessel N."/>
            <person name="Grimwood J."/>
            <person name="Hayes R.D."/>
            <person name="Graham S.W."/>
            <person name="Gunter L.E."/>
            <person name="McDaniel S.F."/>
            <person name="Hoernstein S.N.W."/>
            <person name="Larsson A."/>
            <person name="Li F.W."/>
            <person name="Perroud P.F."/>
            <person name="Phillips J."/>
            <person name="Ranjan P."/>
            <person name="Rokshar D.S."/>
            <person name="Rothfels C.J."/>
            <person name="Schneider L."/>
            <person name="Shu S."/>
            <person name="Stevenson D.W."/>
            <person name="Thummler F."/>
            <person name="Tillich M."/>
            <person name="Villarreal Aguilar J.C."/>
            <person name="Widiez T."/>
            <person name="Wong G.K."/>
            <person name="Wymore A."/>
            <person name="Zhang Y."/>
            <person name="Zimmer A.D."/>
            <person name="Quatrano R.S."/>
            <person name="Mayer K.F.X."/>
            <person name="Goodstein D."/>
            <person name="Casacuberta J.M."/>
            <person name="Vandepoele K."/>
            <person name="Reski R."/>
            <person name="Cuming A.C."/>
            <person name="Tuskan G.A."/>
            <person name="Maumus F."/>
            <person name="Salse J."/>
            <person name="Schmutz J."/>
            <person name="Rensing S.A."/>
        </authorList>
    </citation>
    <scope>NUCLEOTIDE SEQUENCE [LARGE SCALE GENOMIC DNA]</scope>
    <source>
        <strain evidence="9 10">cv. Gransden 2004</strain>
    </source>
</reference>
<evidence type="ECO:0000313" key="10">
    <source>
        <dbReference type="Proteomes" id="UP000006727"/>
    </source>
</evidence>
<dbReference type="Gramene" id="Pp3c20_20770V3.1">
    <property type="protein sequence ID" value="Pp3c20_20770V3.1"/>
    <property type="gene ID" value="Pp3c20_20770"/>
</dbReference>
<evidence type="ECO:0000256" key="2">
    <source>
        <dbReference type="ARBA" id="ARBA00022614"/>
    </source>
</evidence>
<dbReference type="SUPFAM" id="SSF52540">
    <property type="entry name" value="P-loop containing nucleoside triphosphate hydrolases"/>
    <property type="match status" value="1"/>
</dbReference>
<dbReference type="InterPro" id="IPR042197">
    <property type="entry name" value="Apaf_helical"/>
</dbReference>
<protein>
    <recommendedName>
        <fullName evidence="7">Protein kinase domain-containing protein</fullName>
    </recommendedName>
</protein>
<keyword evidence="3" id="KW-0812">Transmembrane</keyword>
<dbReference type="STRING" id="3218.A0A2K1IVZ9"/>
<evidence type="ECO:0000256" key="3">
    <source>
        <dbReference type="ARBA" id="ARBA00022692"/>
    </source>
</evidence>
<proteinExistence type="predicted"/>
<dbReference type="Gene3D" id="1.10.8.430">
    <property type="entry name" value="Helical domain of apoptotic protease-activating factors"/>
    <property type="match status" value="1"/>
</dbReference>
<dbReference type="SMART" id="SM00220">
    <property type="entry name" value="S_TKc"/>
    <property type="match status" value="1"/>
</dbReference>
<dbReference type="Gene3D" id="3.80.10.10">
    <property type="entry name" value="Ribonuclease Inhibitor"/>
    <property type="match status" value="2"/>
</dbReference>
<evidence type="ECO:0000313" key="9">
    <source>
        <dbReference type="EnsemblPlants" id="Pp3c20_20770V3.1"/>
    </source>
</evidence>
<dbReference type="AlphaFoldDB" id="A0A2K1IVZ9"/>
<accession>A0A2K1IVZ9</accession>
<keyword evidence="10" id="KW-1185">Reference proteome</keyword>
<dbReference type="InterPro" id="IPR058192">
    <property type="entry name" value="WHD_ROQ1-like"/>
</dbReference>